<feature type="region of interest" description="Disordered" evidence="8">
    <location>
        <begin position="1"/>
        <end position="22"/>
    </location>
</feature>
<dbReference type="PANTHER" id="PTHR30386:SF28">
    <property type="entry name" value="EXPORTED PROTEIN"/>
    <property type="match status" value="1"/>
</dbReference>
<feature type="transmembrane region" description="Helical" evidence="9">
    <location>
        <begin position="49"/>
        <end position="71"/>
    </location>
</feature>
<organism evidence="11 12">
    <name type="scientific">Hansschlegelia zhihuaiae</name>
    <dbReference type="NCBI Taxonomy" id="405005"/>
    <lineage>
        <taxon>Bacteria</taxon>
        <taxon>Pseudomonadati</taxon>
        <taxon>Pseudomonadota</taxon>
        <taxon>Alphaproteobacteria</taxon>
        <taxon>Hyphomicrobiales</taxon>
        <taxon>Methylopilaceae</taxon>
        <taxon>Hansschlegelia</taxon>
    </lineage>
</organism>
<comment type="caution">
    <text evidence="11">The sequence shown here is derived from an EMBL/GenBank/DDBJ whole genome shotgun (WGS) entry which is preliminary data.</text>
</comment>
<comment type="subcellular location">
    <subcellularLocation>
        <location evidence="1">Membrane</location>
        <topology evidence="1">Single-pass membrane protein</topology>
    </subcellularLocation>
</comment>
<dbReference type="EMBL" id="RYFI01000007">
    <property type="protein sequence ID" value="RXF73735.1"/>
    <property type="molecule type" value="Genomic_DNA"/>
</dbReference>
<dbReference type="InterPro" id="IPR058982">
    <property type="entry name" value="Beta-barrel_AprE"/>
</dbReference>
<dbReference type="InterPro" id="IPR006144">
    <property type="entry name" value="Secretion_HlyD_CS"/>
</dbReference>
<feature type="compositionally biased region" description="Basic and acidic residues" evidence="8">
    <location>
        <begin position="1"/>
        <end position="14"/>
    </location>
</feature>
<gene>
    <name evidence="11" type="ORF">EK403_09115</name>
</gene>
<dbReference type="GO" id="GO:0016020">
    <property type="term" value="C:membrane"/>
    <property type="evidence" value="ECO:0007669"/>
    <property type="project" value="UniProtKB-SubCell"/>
</dbReference>
<dbReference type="PRINTS" id="PR01490">
    <property type="entry name" value="RTXTOXIND"/>
</dbReference>
<dbReference type="PROSITE" id="PS00543">
    <property type="entry name" value="HLYD_FAMILY"/>
    <property type="match status" value="1"/>
</dbReference>
<evidence type="ECO:0000256" key="3">
    <source>
        <dbReference type="ARBA" id="ARBA00022448"/>
    </source>
</evidence>
<keyword evidence="5 9" id="KW-1133">Transmembrane helix</keyword>
<comment type="similarity">
    <text evidence="2">Belongs to the membrane fusion protein (MFP) (TC 8.A.1) family.</text>
</comment>
<evidence type="ECO:0000256" key="9">
    <source>
        <dbReference type="SAM" id="Phobius"/>
    </source>
</evidence>
<accession>A0A4Q0MJU3</accession>
<evidence type="ECO:0000313" key="12">
    <source>
        <dbReference type="Proteomes" id="UP000289708"/>
    </source>
</evidence>
<dbReference type="PANTHER" id="PTHR30386">
    <property type="entry name" value="MEMBRANE FUSION SUBUNIT OF EMRAB-TOLC MULTIDRUG EFFLUX PUMP"/>
    <property type="match status" value="1"/>
</dbReference>
<keyword evidence="6 9" id="KW-0472">Membrane</keyword>
<evidence type="ECO:0000256" key="1">
    <source>
        <dbReference type="ARBA" id="ARBA00004167"/>
    </source>
</evidence>
<dbReference type="Pfam" id="PF26002">
    <property type="entry name" value="Beta-barrel_AprE"/>
    <property type="match status" value="1"/>
</dbReference>
<evidence type="ECO:0000256" key="6">
    <source>
        <dbReference type="ARBA" id="ARBA00023136"/>
    </source>
</evidence>
<sequence>MDAAVARRAERATDEPPAPAPAQTSLFRHEVMEEQQTQWLGTVLVAPNLSATLFALFAAAAVASVLALLVLGQFTQKARISGWLVPELGAMRIFAPQPGRVAKLHVREGDRVAKGAPLVRISSELETEALGRTRHAAVQQLALRRDSLAAERERQGRLSALQERESAERIAALKAERENLAREIELQTQRLRLAEQASERQLGLRAKGITTERNLEDAEVERLRQSAELHELERDALINERDRLALEARLRELPLQRDAKLGEIDRSVATLSQEIAEAEAQREIVVTAPQDGVVTHVRSSLGGDVRADAPLLSIMPEGSKLTAELFTSSRAIGFVRSGQEVLLRYQAYPYQKFGSYRGTVAQISRSAVSPSELSPQLAGLTSLFAADEPVYRIEVTPERQSATAYGVPAPLQAGMQLEADILIERRRLYEWMLDPLFTLTGRRSA</sequence>
<dbReference type="GO" id="GO:0009306">
    <property type="term" value="P:protein secretion"/>
    <property type="evidence" value="ECO:0007669"/>
    <property type="project" value="InterPro"/>
</dbReference>
<dbReference type="RefSeq" id="WP_128777181.1">
    <property type="nucleotide sequence ID" value="NZ_RYFI01000007.1"/>
</dbReference>
<dbReference type="SUPFAM" id="SSF51230">
    <property type="entry name" value="Single hybrid motif"/>
    <property type="match status" value="1"/>
</dbReference>
<reference evidence="11 12" key="1">
    <citation type="submission" date="2018-12" db="EMBL/GenBank/DDBJ databases">
        <title>bacterium Hansschlegelia zhihuaiae S113.</title>
        <authorList>
            <person name="He J."/>
        </authorList>
    </citation>
    <scope>NUCLEOTIDE SEQUENCE [LARGE SCALE GENOMIC DNA]</scope>
    <source>
        <strain evidence="11 12">S 113</strain>
    </source>
</reference>
<keyword evidence="4 9" id="KW-0812">Transmembrane</keyword>
<feature type="coiled-coil region" evidence="7">
    <location>
        <begin position="163"/>
        <end position="281"/>
    </location>
</feature>
<protein>
    <submittedName>
        <fullName evidence="11">HlyD family efflux transporter periplasmic adaptor subunit</fullName>
    </submittedName>
</protein>
<dbReference type="Proteomes" id="UP000289708">
    <property type="component" value="Unassembled WGS sequence"/>
</dbReference>
<evidence type="ECO:0000256" key="4">
    <source>
        <dbReference type="ARBA" id="ARBA00022692"/>
    </source>
</evidence>
<evidence type="ECO:0000259" key="10">
    <source>
        <dbReference type="Pfam" id="PF26002"/>
    </source>
</evidence>
<keyword evidence="3" id="KW-0813">Transport</keyword>
<name>A0A4Q0MJU3_9HYPH</name>
<dbReference type="Gene3D" id="2.40.30.170">
    <property type="match status" value="1"/>
</dbReference>
<evidence type="ECO:0000256" key="2">
    <source>
        <dbReference type="ARBA" id="ARBA00009477"/>
    </source>
</evidence>
<evidence type="ECO:0000256" key="7">
    <source>
        <dbReference type="SAM" id="Coils"/>
    </source>
</evidence>
<evidence type="ECO:0000256" key="5">
    <source>
        <dbReference type="ARBA" id="ARBA00022989"/>
    </source>
</evidence>
<dbReference type="AlphaFoldDB" id="A0A4Q0MJU3"/>
<dbReference type="Gene3D" id="2.40.50.100">
    <property type="match status" value="1"/>
</dbReference>
<dbReference type="OrthoDB" id="9810980at2"/>
<evidence type="ECO:0000313" key="11">
    <source>
        <dbReference type="EMBL" id="RXF73735.1"/>
    </source>
</evidence>
<evidence type="ECO:0000256" key="8">
    <source>
        <dbReference type="SAM" id="MobiDB-lite"/>
    </source>
</evidence>
<keyword evidence="12" id="KW-1185">Reference proteome</keyword>
<dbReference type="InterPro" id="IPR011053">
    <property type="entry name" value="Single_hybrid_motif"/>
</dbReference>
<feature type="domain" description="AprE-like beta-barrel" evidence="10">
    <location>
        <begin position="323"/>
        <end position="422"/>
    </location>
</feature>
<proteinExistence type="inferred from homology"/>
<dbReference type="InterPro" id="IPR050739">
    <property type="entry name" value="MFP"/>
</dbReference>
<keyword evidence="7" id="KW-0175">Coiled coil</keyword>